<organism evidence="5 6">
    <name type="scientific">Adiantum capillus-veneris</name>
    <name type="common">Maidenhair fern</name>
    <dbReference type="NCBI Taxonomy" id="13818"/>
    <lineage>
        <taxon>Eukaryota</taxon>
        <taxon>Viridiplantae</taxon>
        <taxon>Streptophyta</taxon>
        <taxon>Embryophyta</taxon>
        <taxon>Tracheophyta</taxon>
        <taxon>Polypodiopsida</taxon>
        <taxon>Polypodiidae</taxon>
        <taxon>Polypodiales</taxon>
        <taxon>Pteridineae</taxon>
        <taxon>Pteridaceae</taxon>
        <taxon>Vittarioideae</taxon>
        <taxon>Adiantum</taxon>
    </lineage>
</organism>
<proteinExistence type="predicted"/>
<dbReference type="Pfam" id="PF00646">
    <property type="entry name" value="F-box"/>
    <property type="match status" value="1"/>
</dbReference>
<sequence>MGTFFSTASRQPSPEPPLLPSTSCKRPRLATVQTEMDNAQLIPGIPDELSVSILARVPRGCHSSIRRVCRRWRETFISAELFNIRKELGVTEEWLYVLVRDDEENLSWHALDPASGKWQRIPPMPDIVPDDDAVSISTSASHGWRMSLCSGGIFKGICYALCLAL</sequence>
<dbReference type="CDD" id="cd22152">
    <property type="entry name" value="F-box_AtAFR-like"/>
    <property type="match status" value="1"/>
</dbReference>
<evidence type="ECO:0000313" key="5">
    <source>
        <dbReference type="EMBL" id="KAI5077315.1"/>
    </source>
</evidence>
<gene>
    <name evidence="5" type="ORF">GOP47_0007139</name>
</gene>
<dbReference type="AlphaFoldDB" id="A0A9D4V0R7"/>
<dbReference type="InterPro" id="IPR036047">
    <property type="entry name" value="F-box-like_dom_sf"/>
</dbReference>
<evidence type="ECO:0000259" key="4">
    <source>
        <dbReference type="Pfam" id="PF00646"/>
    </source>
</evidence>
<feature type="domain" description="F-box" evidence="4">
    <location>
        <begin position="44"/>
        <end position="78"/>
    </location>
</feature>
<evidence type="ECO:0000256" key="2">
    <source>
        <dbReference type="ARBA" id="ARBA00022737"/>
    </source>
</evidence>
<reference evidence="5" key="1">
    <citation type="submission" date="2021-01" db="EMBL/GenBank/DDBJ databases">
        <title>Adiantum capillus-veneris genome.</title>
        <authorList>
            <person name="Fang Y."/>
            <person name="Liao Q."/>
        </authorList>
    </citation>
    <scope>NUCLEOTIDE SEQUENCE</scope>
    <source>
        <strain evidence="5">H3</strain>
        <tissue evidence="5">Leaf</tissue>
    </source>
</reference>
<evidence type="ECO:0000256" key="1">
    <source>
        <dbReference type="ARBA" id="ARBA00022441"/>
    </source>
</evidence>
<keyword evidence="6" id="KW-1185">Reference proteome</keyword>
<dbReference type="PANTHER" id="PTHR46344">
    <property type="entry name" value="OS02G0202900 PROTEIN"/>
    <property type="match status" value="1"/>
</dbReference>
<keyword evidence="1" id="KW-0880">Kelch repeat</keyword>
<dbReference type="Proteomes" id="UP000886520">
    <property type="component" value="Chromosome 7"/>
</dbReference>
<dbReference type="EMBL" id="JABFUD020000007">
    <property type="protein sequence ID" value="KAI5077315.1"/>
    <property type="molecule type" value="Genomic_DNA"/>
</dbReference>
<name>A0A9D4V0R7_ADICA</name>
<accession>A0A9D4V0R7</accession>
<protein>
    <recommendedName>
        <fullName evidence="4">F-box domain-containing protein</fullName>
    </recommendedName>
</protein>
<dbReference type="InterPro" id="IPR001810">
    <property type="entry name" value="F-box_dom"/>
</dbReference>
<feature type="region of interest" description="Disordered" evidence="3">
    <location>
        <begin position="1"/>
        <end position="24"/>
    </location>
</feature>
<keyword evidence="2" id="KW-0677">Repeat</keyword>
<dbReference type="PANTHER" id="PTHR46344:SF27">
    <property type="entry name" value="KELCH REPEAT SUPERFAMILY PROTEIN"/>
    <property type="match status" value="1"/>
</dbReference>
<dbReference type="SUPFAM" id="SSF81383">
    <property type="entry name" value="F-box domain"/>
    <property type="match status" value="1"/>
</dbReference>
<evidence type="ECO:0000256" key="3">
    <source>
        <dbReference type="SAM" id="MobiDB-lite"/>
    </source>
</evidence>
<comment type="caution">
    <text evidence="5">The sequence shown here is derived from an EMBL/GenBank/DDBJ whole genome shotgun (WGS) entry which is preliminary data.</text>
</comment>
<dbReference type="OrthoDB" id="1609436at2759"/>
<evidence type="ECO:0000313" key="6">
    <source>
        <dbReference type="Proteomes" id="UP000886520"/>
    </source>
</evidence>
<feature type="compositionally biased region" description="Polar residues" evidence="3">
    <location>
        <begin position="1"/>
        <end position="11"/>
    </location>
</feature>